<keyword evidence="5" id="KW-0539">Nucleus</keyword>
<accession>A0AAF0XI37</accession>
<dbReference type="GO" id="GO:0046983">
    <property type="term" value="F:protein dimerization activity"/>
    <property type="evidence" value="ECO:0007669"/>
    <property type="project" value="InterPro"/>
</dbReference>
<keyword evidence="4" id="KW-0804">Transcription</keyword>
<dbReference type="InterPro" id="IPR045239">
    <property type="entry name" value="bHLH95_bHLH"/>
</dbReference>
<dbReference type="Proteomes" id="UP000077755">
    <property type="component" value="Chromosome 7"/>
</dbReference>
<organism evidence="8 9">
    <name type="scientific">Daucus carota subsp. sativus</name>
    <name type="common">Carrot</name>
    <dbReference type="NCBI Taxonomy" id="79200"/>
    <lineage>
        <taxon>Eukaryota</taxon>
        <taxon>Viridiplantae</taxon>
        <taxon>Streptophyta</taxon>
        <taxon>Embryophyta</taxon>
        <taxon>Tracheophyta</taxon>
        <taxon>Spermatophyta</taxon>
        <taxon>Magnoliopsida</taxon>
        <taxon>eudicotyledons</taxon>
        <taxon>Gunneridae</taxon>
        <taxon>Pentapetalae</taxon>
        <taxon>asterids</taxon>
        <taxon>campanulids</taxon>
        <taxon>Apiales</taxon>
        <taxon>Apiaceae</taxon>
        <taxon>Apioideae</taxon>
        <taxon>Scandiceae</taxon>
        <taxon>Daucinae</taxon>
        <taxon>Daucus</taxon>
        <taxon>Daucus sect. Daucus</taxon>
    </lineage>
</organism>
<feature type="domain" description="BHLH" evidence="7">
    <location>
        <begin position="374"/>
        <end position="423"/>
    </location>
</feature>
<dbReference type="CDD" id="cd11393">
    <property type="entry name" value="bHLH_AtbHLH_like"/>
    <property type="match status" value="1"/>
</dbReference>
<dbReference type="PANTHER" id="PTHR16223">
    <property type="entry name" value="TRANSCRIPTION FACTOR BHLH83-RELATED"/>
    <property type="match status" value="1"/>
</dbReference>
<dbReference type="GO" id="GO:0005634">
    <property type="term" value="C:nucleus"/>
    <property type="evidence" value="ECO:0007669"/>
    <property type="project" value="UniProtKB-SubCell"/>
</dbReference>
<dbReference type="InterPro" id="IPR011598">
    <property type="entry name" value="bHLH_dom"/>
</dbReference>
<dbReference type="GO" id="GO:0000981">
    <property type="term" value="F:DNA-binding transcription factor activity, RNA polymerase II-specific"/>
    <property type="evidence" value="ECO:0007669"/>
    <property type="project" value="TreeGrafter"/>
</dbReference>
<dbReference type="PANTHER" id="PTHR16223:SF171">
    <property type="entry name" value="BASIC HELIX-LOOP-HELIX (BHLH) DNA-BINDING SUPERFAMILY PROTEIN"/>
    <property type="match status" value="1"/>
</dbReference>
<evidence type="ECO:0000256" key="5">
    <source>
        <dbReference type="ARBA" id="ARBA00023242"/>
    </source>
</evidence>
<evidence type="ECO:0000313" key="8">
    <source>
        <dbReference type="EMBL" id="WOH07557.1"/>
    </source>
</evidence>
<dbReference type="AlphaFoldDB" id="A0AAF0XI37"/>
<dbReference type="EMBL" id="CP093349">
    <property type="protein sequence ID" value="WOH07557.1"/>
    <property type="molecule type" value="Genomic_DNA"/>
</dbReference>
<comment type="subcellular location">
    <subcellularLocation>
        <location evidence="1">Nucleus</location>
    </subcellularLocation>
</comment>
<dbReference type="InterPro" id="IPR045843">
    <property type="entry name" value="IND-like"/>
</dbReference>
<evidence type="ECO:0000313" key="9">
    <source>
        <dbReference type="Proteomes" id="UP000077755"/>
    </source>
</evidence>
<dbReference type="SUPFAM" id="SSF47459">
    <property type="entry name" value="HLH, helix-loop-helix DNA-binding domain"/>
    <property type="match status" value="1"/>
</dbReference>
<dbReference type="PROSITE" id="PS50888">
    <property type="entry name" value="BHLH"/>
    <property type="match status" value="1"/>
</dbReference>
<reference evidence="8" key="1">
    <citation type="journal article" date="2016" name="Nat. Genet.">
        <title>A high-quality carrot genome assembly provides new insights into carotenoid accumulation and asterid genome evolution.</title>
        <authorList>
            <person name="Iorizzo M."/>
            <person name="Ellison S."/>
            <person name="Senalik D."/>
            <person name="Zeng P."/>
            <person name="Satapoomin P."/>
            <person name="Huang J."/>
            <person name="Bowman M."/>
            <person name="Iovene M."/>
            <person name="Sanseverino W."/>
            <person name="Cavagnaro P."/>
            <person name="Yildiz M."/>
            <person name="Macko-Podgorni A."/>
            <person name="Moranska E."/>
            <person name="Grzebelus E."/>
            <person name="Grzebelus D."/>
            <person name="Ashrafi H."/>
            <person name="Zheng Z."/>
            <person name="Cheng S."/>
            <person name="Spooner D."/>
            <person name="Van Deynze A."/>
            <person name="Simon P."/>
        </authorList>
    </citation>
    <scope>NUCLEOTIDE SEQUENCE</scope>
    <source>
        <tissue evidence="8">Leaf</tissue>
    </source>
</reference>
<gene>
    <name evidence="8" type="ORF">DCAR_0726989</name>
</gene>
<feature type="compositionally biased region" description="Polar residues" evidence="6">
    <location>
        <begin position="330"/>
        <end position="345"/>
    </location>
</feature>
<protein>
    <recommendedName>
        <fullName evidence="7">BHLH domain-containing protein</fullName>
    </recommendedName>
</protein>
<evidence type="ECO:0000259" key="7">
    <source>
        <dbReference type="PROSITE" id="PS50888"/>
    </source>
</evidence>
<keyword evidence="3" id="KW-0238">DNA-binding</keyword>
<keyword evidence="9" id="KW-1185">Reference proteome</keyword>
<keyword evidence="2" id="KW-0805">Transcription regulation</keyword>
<dbReference type="GO" id="GO:0000978">
    <property type="term" value="F:RNA polymerase II cis-regulatory region sequence-specific DNA binding"/>
    <property type="evidence" value="ECO:0007669"/>
    <property type="project" value="TreeGrafter"/>
</dbReference>
<name>A0AAF0XI37_DAUCS</name>
<evidence type="ECO:0000256" key="4">
    <source>
        <dbReference type="ARBA" id="ARBA00023163"/>
    </source>
</evidence>
<sequence>MNFSKTLIIPNNISTIGAAMADEETSMLNSAATSSSGPNWWPGNHQHVVHAAPLSAWDITNPSWNPQNPNSSYSSCEEDISMSASASLSRLTVQPTGRLDGQGCVPDSADNHLWNQVLFAVGNNGDLHNTQDVGDNSIDAFSLKNFPCDYLKKMDDNGWDIPSLEKNFNGFGNSMFETERLGKASNLINNWSIAPPETEISSQFNPSSCFISLSPAADQYSTATNQKMVSSYLPHNPKLEDETCASGNLFGRSMSTNGTGYPMGIDSTSVGDNTKFYSAVPDVSCNKGINFADLPRFSSHLSKPWISIKEAKPILKSLNLSDCKKESLKASHTPTASRCNTPTSNRKAHMLANEGKKKRYEENSDTASKKPKHESSTVSSAKVQVPKAEWREKITSLQQIVSPFGKTDAASVLWEAINHIKFLRDQVHLLSNPYIKTNPIKV</sequence>
<evidence type="ECO:0000256" key="6">
    <source>
        <dbReference type="SAM" id="MobiDB-lite"/>
    </source>
</evidence>
<evidence type="ECO:0000256" key="3">
    <source>
        <dbReference type="ARBA" id="ARBA00023125"/>
    </source>
</evidence>
<feature type="region of interest" description="Disordered" evidence="6">
    <location>
        <begin position="327"/>
        <end position="383"/>
    </location>
</feature>
<proteinExistence type="predicted"/>
<evidence type="ECO:0000256" key="2">
    <source>
        <dbReference type="ARBA" id="ARBA00023015"/>
    </source>
</evidence>
<reference evidence="8" key="2">
    <citation type="submission" date="2022-03" db="EMBL/GenBank/DDBJ databases">
        <title>Draft title - Genomic analysis of global carrot germplasm unveils the trajectory of domestication and the origin of high carotenoid orange carrot.</title>
        <authorList>
            <person name="Iorizzo M."/>
            <person name="Ellison S."/>
            <person name="Senalik D."/>
            <person name="Macko-Podgorni A."/>
            <person name="Grzebelus D."/>
            <person name="Bostan H."/>
            <person name="Rolling W."/>
            <person name="Curaba J."/>
            <person name="Simon P."/>
        </authorList>
    </citation>
    <scope>NUCLEOTIDE SEQUENCE</scope>
    <source>
        <tissue evidence="8">Leaf</tissue>
    </source>
</reference>
<evidence type="ECO:0000256" key="1">
    <source>
        <dbReference type="ARBA" id="ARBA00004123"/>
    </source>
</evidence>
<dbReference type="InterPro" id="IPR036638">
    <property type="entry name" value="HLH_DNA-bd_sf"/>
</dbReference>